<evidence type="ECO:0000256" key="1">
    <source>
        <dbReference type="SAM" id="MobiDB-lite"/>
    </source>
</evidence>
<keyword evidence="2" id="KW-0472">Membrane</keyword>
<evidence type="ECO:0000313" key="4">
    <source>
        <dbReference type="Proteomes" id="UP000678393"/>
    </source>
</evidence>
<keyword evidence="4" id="KW-1185">Reference proteome</keyword>
<comment type="caution">
    <text evidence="3">The sequence shown here is derived from an EMBL/GenBank/DDBJ whole genome shotgun (WGS) entry which is preliminary data.</text>
</comment>
<feature type="compositionally biased region" description="Polar residues" evidence="1">
    <location>
        <begin position="253"/>
        <end position="282"/>
    </location>
</feature>
<evidence type="ECO:0000313" key="3">
    <source>
        <dbReference type="EMBL" id="CAG5126747.1"/>
    </source>
</evidence>
<feature type="region of interest" description="Disordered" evidence="1">
    <location>
        <begin position="253"/>
        <end position="300"/>
    </location>
</feature>
<organism evidence="3 4">
    <name type="scientific">Candidula unifasciata</name>
    <dbReference type="NCBI Taxonomy" id="100452"/>
    <lineage>
        <taxon>Eukaryota</taxon>
        <taxon>Metazoa</taxon>
        <taxon>Spiralia</taxon>
        <taxon>Lophotrochozoa</taxon>
        <taxon>Mollusca</taxon>
        <taxon>Gastropoda</taxon>
        <taxon>Heterobranchia</taxon>
        <taxon>Euthyneura</taxon>
        <taxon>Panpulmonata</taxon>
        <taxon>Eupulmonata</taxon>
        <taxon>Stylommatophora</taxon>
        <taxon>Helicina</taxon>
        <taxon>Helicoidea</taxon>
        <taxon>Geomitridae</taxon>
        <taxon>Candidula</taxon>
    </lineage>
</organism>
<dbReference type="OrthoDB" id="425344at2759"/>
<protein>
    <submittedName>
        <fullName evidence="3">Uncharacterized protein</fullName>
    </submittedName>
</protein>
<accession>A0A8S3ZAY8</accession>
<dbReference type="SUPFAM" id="SSF53822">
    <property type="entry name" value="Periplasmic binding protein-like I"/>
    <property type="match status" value="1"/>
</dbReference>
<dbReference type="InterPro" id="IPR028082">
    <property type="entry name" value="Peripla_BP_I"/>
</dbReference>
<dbReference type="Proteomes" id="UP000678393">
    <property type="component" value="Unassembled WGS sequence"/>
</dbReference>
<dbReference type="EMBL" id="CAJHNH020002446">
    <property type="protein sequence ID" value="CAG5126747.1"/>
    <property type="molecule type" value="Genomic_DNA"/>
</dbReference>
<dbReference type="Gene3D" id="3.40.50.2300">
    <property type="match status" value="1"/>
</dbReference>
<feature type="compositionally biased region" description="Low complexity" evidence="1">
    <location>
        <begin position="390"/>
        <end position="404"/>
    </location>
</feature>
<evidence type="ECO:0000256" key="2">
    <source>
        <dbReference type="SAM" id="Phobius"/>
    </source>
</evidence>
<feature type="compositionally biased region" description="Polar residues" evidence="1">
    <location>
        <begin position="493"/>
        <end position="533"/>
    </location>
</feature>
<name>A0A8S3ZAY8_9EUPU</name>
<proteinExistence type="predicted"/>
<feature type="region of interest" description="Disordered" evidence="1">
    <location>
        <begin position="488"/>
        <end position="575"/>
    </location>
</feature>
<dbReference type="AlphaFoldDB" id="A0A8S3ZAY8"/>
<sequence>DCDQGLKLTSAQLDIRAGEQRVTQVMNAVYALGKGLAEAKKSLCENGEFPCSYFYKRANQVVDYIKKQTRLQGDLMYKVFDKNGNGALGFDVYNIQQVAPGVNPYVKDLCQHCPAPRVANIDETSEQSSSSMSNYRQSDILIISLIIVLILAVLVAICAVIICFTTKYRNLKKSLESCKEEIYDEPDRVVYQPYTDTHGIRFANAMNPYPIINSVGVSNFGNSTSNVSGGVNNLAFINDNSDSVSQVIAMGNRKTSVQTDPQNRRSNPVSLVSSGQLMSPHSSRPLPVSPIGQSSSSRNIHGMENRVIYPSMSAMGSQNDPASMKRSLDSQSLANEQVYLVTSNSVNGNNAFDPVEGIVYYMQGPNGQLAPHISSSLQEASVQQGCLPLQQQSSVHSQNSLSSSTVNPSYGPYSTAAHHRQNVLKNQEQQMTFSNSNPTAAVIYGNPPTASEYPKITTATNARQLQSFGNNNGDQEIVYSPVLYASPSRDTMESTPRNIATSPHYQQPTSHTNQHTRTGSVLSSTSQPTSVVYNTEGDQDNFQHHAGQMLQEQHELSQSPDRSPDQSRHSMISSSFPDVVGESSLAADDLQRQISLESIDLTSSKDSLDDLDINIKYPGKNKNDNAILRAITALSGNISKV</sequence>
<feature type="region of interest" description="Disordered" evidence="1">
    <location>
        <begin position="390"/>
        <end position="409"/>
    </location>
</feature>
<keyword evidence="2" id="KW-0812">Transmembrane</keyword>
<gene>
    <name evidence="3" type="ORF">CUNI_LOCUS12305</name>
</gene>
<keyword evidence="2" id="KW-1133">Transmembrane helix</keyword>
<feature type="non-terminal residue" evidence="3">
    <location>
        <position position="1"/>
    </location>
</feature>
<feature type="transmembrane region" description="Helical" evidence="2">
    <location>
        <begin position="140"/>
        <end position="164"/>
    </location>
</feature>
<reference evidence="3" key="1">
    <citation type="submission" date="2021-04" db="EMBL/GenBank/DDBJ databases">
        <authorList>
            <consortium name="Molecular Ecology Group"/>
        </authorList>
    </citation>
    <scope>NUCLEOTIDE SEQUENCE</scope>
</reference>